<keyword evidence="2" id="KW-1185">Reference proteome</keyword>
<gene>
    <name evidence="1" type="ORF">LZ012_19320</name>
</gene>
<name>A0ABS9K7L0_9RHOO</name>
<accession>A0ABS9K7L0</accession>
<evidence type="ECO:0000313" key="1">
    <source>
        <dbReference type="EMBL" id="MCG2579146.1"/>
    </source>
</evidence>
<protein>
    <submittedName>
        <fullName evidence="1">Phenol hydroxylase subunit P4</fullName>
    </submittedName>
</protein>
<dbReference type="InterPro" id="IPR006756">
    <property type="entry name" value="Phenol_hydroxylase"/>
</dbReference>
<dbReference type="EMBL" id="JAKLTN010000009">
    <property type="protein sequence ID" value="MCG2579146.1"/>
    <property type="molecule type" value="Genomic_DNA"/>
</dbReference>
<reference evidence="1" key="1">
    <citation type="submission" date="2022-01" db="EMBL/GenBank/DDBJ databases">
        <authorList>
            <person name="Jo J.-H."/>
            <person name="Im W.-T."/>
        </authorList>
    </citation>
    <scope>NUCLEOTIDE SEQUENCE</scope>
    <source>
        <strain evidence="1">XY25</strain>
    </source>
</reference>
<comment type="caution">
    <text evidence="1">The sequence shown here is derived from an EMBL/GenBank/DDBJ whole genome shotgun (WGS) entry which is preliminary data.</text>
</comment>
<dbReference type="Proteomes" id="UP001165384">
    <property type="component" value="Unassembled WGS sequence"/>
</dbReference>
<evidence type="ECO:0000313" key="2">
    <source>
        <dbReference type="Proteomes" id="UP001165384"/>
    </source>
</evidence>
<organism evidence="1 2">
    <name type="scientific">Dechloromonas hankyongensis</name>
    <dbReference type="NCBI Taxonomy" id="2908002"/>
    <lineage>
        <taxon>Bacteria</taxon>
        <taxon>Pseudomonadati</taxon>
        <taxon>Pseudomonadota</taxon>
        <taxon>Betaproteobacteria</taxon>
        <taxon>Rhodocyclales</taxon>
        <taxon>Azonexaceae</taxon>
        <taxon>Dechloromonas</taxon>
    </lineage>
</organism>
<sequence>MTMLKTLAPYEFKSRDAVENYKGRQLLYVNWERHRMFSRPFVLAMKPETPFSAVVDEMAACFSYHPDWQHIDWDKAIWQNGNTPFTPDRAKTLAENGIGHKDLIRFRTPGLDGIAGTGY</sequence>
<dbReference type="Pfam" id="PF04663">
    <property type="entry name" value="Phenol_monoox"/>
    <property type="match status" value="1"/>
</dbReference>
<dbReference type="RefSeq" id="WP_275712612.1">
    <property type="nucleotide sequence ID" value="NZ_JAKLTN010000009.1"/>
</dbReference>
<dbReference type="Gene3D" id="3.10.20.560">
    <property type="entry name" value="Phenol hydroxylase"/>
    <property type="match status" value="1"/>
</dbReference>
<proteinExistence type="predicted"/>
<dbReference type="InterPro" id="IPR043010">
    <property type="entry name" value="Phenol_hydroxylase_sf"/>
</dbReference>